<dbReference type="RefSeq" id="WP_049747133.1">
    <property type="nucleotide sequence ID" value="NZ_CP012150.1"/>
</dbReference>
<gene>
    <name evidence="1" type="ORF">AFA91_25450</name>
</gene>
<organism evidence="1 2">
    <name type="scientific">Mycolicibacterium goodii</name>
    <name type="common">Mycobacterium goodii</name>
    <dbReference type="NCBI Taxonomy" id="134601"/>
    <lineage>
        <taxon>Bacteria</taxon>
        <taxon>Bacillati</taxon>
        <taxon>Actinomycetota</taxon>
        <taxon>Actinomycetes</taxon>
        <taxon>Mycobacteriales</taxon>
        <taxon>Mycobacteriaceae</taxon>
        <taxon>Mycolicibacterium</taxon>
    </lineage>
</organism>
<dbReference type="KEGG" id="mgo:AFA91_25450"/>
<dbReference type="AlphaFoldDB" id="A0A0K0XB84"/>
<reference evidence="1 2" key="1">
    <citation type="submission" date="2015-07" db="EMBL/GenBank/DDBJ databases">
        <title>Complete genome sequence of Mycobacterium goodii X7B, a facultative thermophilic biodesulfurizing bacterium.</title>
        <authorList>
            <person name="Yu B."/>
            <person name="Li F."/>
            <person name="Xu P."/>
        </authorList>
    </citation>
    <scope>NUCLEOTIDE SEQUENCE [LARGE SCALE GENOMIC DNA]</scope>
    <source>
        <strain evidence="1 2">X7B</strain>
    </source>
</reference>
<accession>A0A0K0XB84</accession>
<name>A0A0K0XB84_MYCGD</name>
<sequence length="109" mass="11767">MGYTVPDHPPDTQAAALDVIVRWAEHLPQPNIHAALRELAMDLDAEAAFAGLGWEDAQSLAKWVVMTVLTGTEIPATVDPPWTDPAAVAHSLDICRPLARHVRTSIAGR</sequence>
<protein>
    <submittedName>
        <fullName evidence="1">Uncharacterized protein</fullName>
    </submittedName>
</protein>
<dbReference type="PATRIC" id="fig|134601.6.peg.5257"/>
<dbReference type="EMBL" id="CP012150">
    <property type="protein sequence ID" value="AKS34679.1"/>
    <property type="molecule type" value="Genomic_DNA"/>
</dbReference>
<dbReference type="Proteomes" id="UP000062255">
    <property type="component" value="Chromosome"/>
</dbReference>
<evidence type="ECO:0000313" key="1">
    <source>
        <dbReference type="EMBL" id="AKS34679.1"/>
    </source>
</evidence>
<evidence type="ECO:0000313" key="2">
    <source>
        <dbReference type="Proteomes" id="UP000062255"/>
    </source>
</evidence>
<proteinExistence type="predicted"/>